<feature type="domain" description="GFO/IDH/MocA-like oxidoreductase" evidence="4">
    <location>
        <begin position="133"/>
        <end position="248"/>
    </location>
</feature>
<dbReference type="EMBL" id="JBHSTI010000038">
    <property type="protein sequence ID" value="MFC6239514.1"/>
    <property type="molecule type" value="Genomic_DNA"/>
</dbReference>
<evidence type="ECO:0000256" key="1">
    <source>
        <dbReference type="ARBA" id="ARBA00010928"/>
    </source>
</evidence>
<name>A0ABW1T5I6_9ACTN</name>
<sequence>MSDTIRWGVIGTGGIAAAFVRDLALLGDAEVVAVGSRSQESADRFGDEHGVAHRHPSYAALAADPDVDAVYVATPHPGHHDAALLAIEAGKAVLVEKPFTMNAAEARSLVEAARARGTFLMEAMWTRHLPRTLAIREIVESGRIGDIVLVTAEHGQWFADDPEFRLFAPELGGGALLDLGIYPVSYAHMLLGTPRAITAASDAAFTGVDGQTSMILQFDGGAHAVLTTTLRGQSECHAVIVGREGRIEIDGVFYRPGSFRVIPRVGREDGEPEVHSFDEPGHGLRYQAAEVGRCLRAGLTESPRLPLDETVSIMETLDEVRRQIGLTYPGLD</sequence>
<reference evidence="6" key="1">
    <citation type="journal article" date="2019" name="Int. J. Syst. Evol. Microbiol.">
        <title>The Global Catalogue of Microorganisms (GCM) 10K type strain sequencing project: providing services to taxonomists for standard genome sequencing and annotation.</title>
        <authorList>
            <consortium name="The Broad Institute Genomics Platform"/>
            <consortium name="The Broad Institute Genome Sequencing Center for Infectious Disease"/>
            <person name="Wu L."/>
            <person name="Ma J."/>
        </authorList>
    </citation>
    <scope>NUCLEOTIDE SEQUENCE [LARGE SCALE GENOMIC DNA]</scope>
    <source>
        <strain evidence="6">CGMCC 4.7317</strain>
    </source>
</reference>
<keyword evidence="6" id="KW-1185">Reference proteome</keyword>
<comment type="similarity">
    <text evidence="1">Belongs to the Gfo/Idh/MocA family.</text>
</comment>
<dbReference type="RefSeq" id="WP_386768834.1">
    <property type="nucleotide sequence ID" value="NZ_JBHSTI010000038.1"/>
</dbReference>
<dbReference type="SUPFAM" id="SSF51735">
    <property type="entry name" value="NAD(P)-binding Rossmann-fold domains"/>
    <property type="match status" value="1"/>
</dbReference>
<evidence type="ECO:0000313" key="6">
    <source>
        <dbReference type="Proteomes" id="UP001596138"/>
    </source>
</evidence>
<evidence type="ECO:0000259" key="4">
    <source>
        <dbReference type="Pfam" id="PF22725"/>
    </source>
</evidence>
<dbReference type="Pfam" id="PF01408">
    <property type="entry name" value="GFO_IDH_MocA"/>
    <property type="match status" value="1"/>
</dbReference>
<evidence type="ECO:0000259" key="3">
    <source>
        <dbReference type="Pfam" id="PF01408"/>
    </source>
</evidence>
<accession>A0ABW1T5I6</accession>
<dbReference type="InterPro" id="IPR000683">
    <property type="entry name" value="Gfo/Idh/MocA-like_OxRdtase_N"/>
</dbReference>
<dbReference type="Pfam" id="PF22725">
    <property type="entry name" value="GFO_IDH_MocA_C3"/>
    <property type="match status" value="1"/>
</dbReference>
<evidence type="ECO:0000313" key="5">
    <source>
        <dbReference type="EMBL" id="MFC6239514.1"/>
    </source>
</evidence>
<comment type="caution">
    <text evidence="5">The sequence shown here is derived from an EMBL/GenBank/DDBJ whole genome shotgun (WGS) entry which is preliminary data.</text>
</comment>
<dbReference type="Proteomes" id="UP001596138">
    <property type="component" value="Unassembled WGS sequence"/>
</dbReference>
<keyword evidence="2" id="KW-0560">Oxidoreductase</keyword>
<evidence type="ECO:0000256" key="2">
    <source>
        <dbReference type="ARBA" id="ARBA00023002"/>
    </source>
</evidence>
<organism evidence="5 6">
    <name type="scientific">Longivirga aurantiaca</name>
    <dbReference type="NCBI Taxonomy" id="1837743"/>
    <lineage>
        <taxon>Bacteria</taxon>
        <taxon>Bacillati</taxon>
        <taxon>Actinomycetota</taxon>
        <taxon>Actinomycetes</taxon>
        <taxon>Sporichthyales</taxon>
        <taxon>Sporichthyaceae</taxon>
        <taxon>Longivirga</taxon>
    </lineage>
</organism>
<dbReference type="PANTHER" id="PTHR22604">
    <property type="entry name" value="OXIDOREDUCTASES"/>
    <property type="match status" value="1"/>
</dbReference>
<dbReference type="Gene3D" id="3.30.360.10">
    <property type="entry name" value="Dihydrodipicolinate Reductase, domain 2"/>
    <property type="match status" value="1"/>
</dbReference>
<dbReference type="SUPFAM" id="SSF55347">
    <property type="entry name" value="Glyceraldehyde-3-phosphate dehydrogenase-like, C-terminal domain"/>
    <property type="match status" value="1"/>
</dbReference>
<proteinExistence type="inferred from homology"/>
<dbReference type="InterPro" id="IPR050984">
    <property type="entry name" value="Gfo/Idh/MocA_domain"/>
</dbReference>
<feature type="domain" description="Gfo/Idh/MocA-like oxidoreductase N-terminal" evidence="3">
    <location>
        <begin position="5"/>
        <end position="121"/>
    </location>
</feature>
<dbReference type="PANTHER" id="PTHR22604:SF105">
    <property type="entry name" value="TRANS-1,2-DIHYDROBENZENE-1,2-DIOL DEHYDROGENASE"/>
    <property type="match status" value="1"/>
</dbReference>
<dbReference type="Gene3D" id="3.40.50.720">
    <property type="entry name" value="NAD(P)-binding Rossmann-like Domain"/>
    <property type="match status" value="1"/>
</dbReference>
<dbReference type="InterPro" id="IPR036291">
    <property type="entry name" value="NAD(P)-bd_dom_sf"/>
</dbReference>
<dbReference type="InterPro" id="IPR055170">
    <property type="entry name" value="GFO_IDH_MocA-like_dom"/>
</dbReference>
<gene>
    <name evidence="5" type="ORF">ACFQGU_16695</name>
</gene>
<protein>
    <submittedName>
        <fullName evidence="5">Gfo/Idh/MocA family protein</fullName>
    </submittedName>
</protein>